<keyword evidence="2" id="KW-0472">Membrane</keyword>
<keyword evidence="2" id="KW-1133">Transmembrane helix</keyword>
<gene>
    <name evidence="3" type="ORF">AO440_001789</name>
</gene>
<sequence>MSKLIPLTLANSRAVNLSVRWTSTINRSTKTTGSRDPQSTAAKGKSVNEFIQKVLKLKDIKNVAPESALYSVLCDIGAKHGLKDIKNKKTFANLQLLLLQKRISDGEISECLTKLDNHKEIANIVSPIHQNAKQPIKKKVIHVNLKPSTAKPNHNLDDDTISSGLARKSADQSKVAGKSTKGDIDIKALENYLDLIELREKQKQNMQNMTKRAYKWDEVTSNVGVSPGKMIFGSDINTTTKSNIKIRRMTNKIATVTGFLNKSKKRYKPILIYDLSSKETTNKLLGKNFNLFNVNHTDLFGIINAAHFPPEEILGLISKFEDDGWKLIGNIHDKEYCVVFQGDESKLIVDNKPNILIPTALMLVGFGSFYYYYVNYYDEEQSKVEEDN</sequence>
<proteinExistence type="predicted"/>
<evidence type="ECO:0000256" key="1">
    <source>
        <dbReference type="SAM" id="MobiDB-lite"/>
    </source>
</evidence>
<feature type="region of interest" description="Disordered" evidence="1">
    <location>
        <begin position="148"/>
        <end position="177"/>
    </location>
</feature>
<dbReference type="VEuPathDB" id="FungiDB:B1J91_G07447g"/>
<dbReference type="VEuPathDB" id="FungiDB:GVI51_G07271"/>
<accession>A0A0W0C9D2</accession>
<evidence type="ECO:0000256" key="2">
    <source>
        <dbReference type="SAM" id="Phobius"/>
    </source>
</evidence>
<keyword evidence="2" id="KW-0812">Transmembrane</keyword>
<evidence type="ECO:0000313" key="3">
    <source>
        <dbReference type="EMBL" id="KTB07130.1"/>
    </source>
</evidence>
<name>A0A0W0C9D2_CANGB</name>
<dbReference type="AlphaFoldDB" id="A0A0W0C9D2"/>
<dbReference type="Proteomes" id="UP000054886">
    <property type="component" value="Unassembled WGS sequence"/>
</dbReference>
<evidence type="ECO:0000313" key="4">
    <source>
        <dbReference type="Proteomes" id="UP000054886"/>
    </source>
</evidence>
<dbReference type="EMBL" id="LLZZ01000108">
    <property type="protein sequence ID" value="KTB07130.1"/>
    <property type="molecule type" value="Genomic_DNA"/>
</dbReference>
<feature type="transmembrane region" description="Helical" evidence="2">
    <location>
        <begin position="355"/>
        <end position="373"/>
    </location>
</feature>
<dbReference type="VEuPathDB" id="FungiDB:CAGL0G07447g"/>
<comment type="caution">
    <text evidence="3">The sequence shown here is derived from an EMBL/GenBank/DDBJ whole genome shotgun (WGS) entry which is preliminary data.</text>
</comment>
<reference evidence="3 4" key="1">
    <citation type="submission" date="2015-10" db="EMBL/GenBank/DDBJ databases">
        <title>Draft genomes sequences of Candida glabrata isolates 1A, 1B, 2A, 2B, 3A and 3B.</title>
        <authorList>
            <person name="Haavelsrud O.E."/>
            <person name="Gaustad P."/>
        </authorList>
    </citation>
    <scope>NUCLEOTIDE SEQUENCE [LARGE SCALE GENOMIC DNA]</scope>
    <source>
        <strain evidence="3">910700640</strain>
    </source>
</reference>
<organism evidence="3 4">
    <name type="scientific">Candida glabrata</name>
    <name type="common">Yeast</name>
    <name type="synonym">Torulopsis glabrata</name>
    <dbReference type="NCBI Taxonomy" id="5478"/>
    <lineage>
        <taxon>Eukaryota</taxon>
        <taxon>Fungi</taxon>
        <taxon>Dikarya</taxon>
        <taxon>Ascomycota</taxon>
        <taxon>Saccharomycotina</taxon>
        <taxon>Saccharomycetes</taxon>
        <taxon>Saccharomycetales</taxon>
        <taxon>Saccharomycetaceae</taxon>
        <taxon>Nakaseomyces</taxon>
    </lineage>
</organism>
<protein>
    <submittedName>
        <fullName evidence="3">MIOREX complex component 4</fullName>
    </submittedName>
</protein>
<dbReference type="VEuPathDB" id="FungiDB:GWK60_G07139"/>